<feature type="transmembrane region" description="Helical" evidence="1">
    <location>
        <begin position="91"/>
        <end position="111"/>
    </location>
</feature>
<evidence type="ECO:0000259" key="2">
    <source>
        <dbReference type="Pfam" id="PF22725"/>
    </source>
</evidence>
<feature type="non-terminal residue" evidence="3">
    <location>
        <position position="1"/>
    </location>
</feature>
<proteinExistence type="predicted"/>
<name>X1RLL7_9ZZZZ</name>
<dbReference type="SUPFAM" id="SSF55347">
    <property type="entry name" value="Glyceraldehyde-3-phosphate dehydrogenase-like, C-terminal domain"/>
    <property type="match status" value="1"/>
</dbReference>
<dbReference type="Gene3D" id="3.30.360.10">
    <property type="entry name" value="Dihydrodipicolinate Reductase, domain 2"/>
    <property type="match status" value="1"/>
</dbReference>
<protein>
    <recommendedName>
        <fullName evidence="2">GFO/IDH/MocA-like oxidoreductase domain-containing protein</fullName>
    </recommendedName>
</protein>
<reference evidence="3" key="1">
    <citation type="journal article" date="2014" name="Front. Microbiol.">
        <title>High frequency of phylogenetically diverse reductive dehalogenase-homologous genes in deep subseafloor sedimentary metagenomes.</title>
        <authorList>
            <person name="Kawai M."/>
            <person name="Futagami T."/>
            <person name="Toyoda A."/>
            <person name="Takaki Y."/>
            <person name="Nishi S."/>
            <person name="Hori S."/>
            <person name="Arai W."/>
            <person name="Tsubouchi T."/>
            <person name="Morono Y."/>
            <person name="Uchiyama I."/>
            <person name="Ito T."/>
            <person name="Fujiyama A."/>
            <person name="Inagaki F."/>
            <person name="Takami H."/>
        </authorList>
    </citation>
    <scope>NUCLEOTIDE SEQUENCE</scope>
    <source>
        <strain evidence="3">Expedition CK06-06</strain>
    </source>
</reference>
<evidence type="ECO:0000313" key="3">
    <source>
        <dbReference type="EMBL" id="GAI81652.1"/>
    </source>
</evidence>
<keyword evidence="1" id="KW-0472">Membrane</keyword>
<feature type="domain" description="GFO/IDH/MocA-like oxidoreductase" evidence="2">
    <location>
        <begin position="3"/>
        <end position="79"/>
    </location>
</feature>
<dbReference type="InterPro" id="IPR055170">
    <property type="entry name" value="GFO_IDH_MocA-like_dom"/>
</dbReference>
<evidence type="ECO:0000256" key="1">
    <source>
        <dbReference type="SAM" id="Phobius"/>
    </source>
</evidence>
<gene>
    <name evidence="3" type="ORF">S12H4_23128</name>
</gene>
<dbReference type="AlphaFoldDB" id="X1RLL7"/>
<sequence>AEVREMKSLVARGALGKVLSAEANYSHSGGLSLTSQQWRWDENKCPALPLMQLGIHHIDNLVYLLGSVRRVFSTASTIDLVQPPRPTKPTFTGFLIFCPYYFFTILTSSFGQTSKTTSR</sequence>
<dbReference type="EMBL" id="BARW01012209">
    <property type="protein sequence ID" value="GAI81652.1"/>
    <property type="molecule type" value="Genomic_DNA"/>
</dbReference>
<organism evidence="3">
    <name type="scientific">marine sediment metagenome</name>
    <dbReference type="NCBI Taxonomy" id="412755"/>
    <lineage>
        <taxon>unclassified sequences</taxon>
        <taxon>metagenomes</taxon>
        <taxon>ecological metagenomes</taxon>
    </lineage>
</organism>
<comment type="caution">
    <text evidence="3">The sequence shown here is derived from an EMBL/GenBank/DDBJ whole genome shotgun (WGS) entry which is preliminary data.</text>
</comment>
<keyword evidence="1" id="KW-0812">Transmembrane</keyword>
<dbReference type="Pfam" id="PF22725">
    <property type="entry name" value="GFO_IDH_MocA_C3"/>
    <property type="match status" value="1"/>
</dbReference>
<keyword evidence="1" id="KW-1133">Transmembrane helix</keyword>
<accession>X1RLL7</accession>